<protein>
    <recommendedName>
        <fullName evidence="3">Lipoprotein</fullName>
    </recommendedName>
</protein>
<comment type="caution">
    <text evidence="1">The sequence shown here is derived from an EMBL/GenBank/DDBJ whole genome shotgun (WGS) entry which is preliminary data.</text>
</comment>
<proteinExistence type="predicted"/>
<gene>
    <name evidence="1" type="ORF">K0625_12780</name>
</gene>
<name>A0ABS7E4F2_9GAMM</name>
<accession>A0ABS7E4F2</accession>
<dbReference type="RefSeq" id="WP_220110050.1">
    <property type="nucleotide sequence ID" value="NZ_JAHZST010000008.1"/>
</dbReference>
<keyword evidence="2" id="KW-1185">Reference proteome</keyword>
<dbReference type="Proteomes" id="UP001195963">
    <property type="component" value="Unassembled WGS sequence"/>
</dbReference>
<dbReference type="EMBL" id="JAHZST010000008">
    <property type="protein sequence ID" value="MBW8184547.1"/>
    <property type="molecule type" value="Genomic_DNA"/>
</dbReference>
<dbReference type="PROSITE" id="PS51257">
    <property type="entry name" value="PROKAR_LIPOPROTEIN"/>
    <property type="match status" value="1"/>
</dbReference>
<sequence>MRLVLLGFLLSLLTACTQNPEWTLFYYPDEPQIPADAELSEHISGYYGTSEQCLLKGAGMVKLSNSGIGSYQCGHLCVAKEQNGLSCQTYLDSLIPTSD</sequence>
<evidence type="ECO:0000313" key="2">
    <source>
        <dbReference type="Proteomes" id="UP001195963"/>
    </source>
</evidence>
<organism evidence="1 2">
    <name type="scientific">Shewanella nanhaiensis</name>
    <dbReference type="NCBI Taxonomy" id="2864872"/>
    <lineage>
        <taxon>Bacteria</taxon>
        <taxon>Pseudomonadati</taxon>
        <taxon>Pseudomonadota</taxon>
        <taxon>Gammaproteobacteria</taxon>
        <taxon>Alteromonadales</taxon>
        <taxon>Shewanellaceae</taxon>
        <taxon>Shewanella</taxon>
    </lineage>
</organism>
<evidence type="ECO:0008006" key="3">
    <source>
        <dbReference type="Google" id="ProtNLM"/>
    </source>
</evidence>
<reference evidence="1 2" key="1">
    <citation type="submission" date="2021-07" db="EMBL/GenBank/DDBJ databases">
        <title>Shewanella sp. nov, isolated from SCS.</title>
        <authorList>
            <person name="Cao W.R."/>
        </authorList>
    </citation>
    <scope>NUCLEOTIDE SEQUENCE [LARGE SCALE GENOMIC DNA]</scope>
    <source>
        <strain evidence="1 2">NR704-98</strain>
    </source>
</reference>
<evidence type="ECO:0000313" key="1">
    <source>
        <dbReference type="EMBL" id="MBW8184547.1"/>
    </source>
</evidence>